<dbReference type="InterPro" id="IPR032820">
    <property type="entry name" value="ATPase_put"/>
</dbReference>
<feature type="transmembrane region" description="Helical" evidence="1">
    <location>
        <begin position="47"/>
        <end position="66"/>
    </location>
</feature>
<evidence type="ECO:0000313" key="2">
    <source>
        <dbReference type="EMBL" id="MCL9809914.1"/>
    </source>
</evidence>
<keyword evidence="1" id="KW-1133">Transmembrane helix</keyword>
<protein>
    <submittedName>
        <fullName evidence="2">AtpZ/AtpI family protein</fullName>
    </submittedName>
</protein>
<dbReference type="Proteomes" id="UP001317191">
    <property type="component" value="Unassembled WGS sequence"/>
</dbReference>
<dbReference type="RefSeq" id="WP_250593308.1">
    <property type="nucleotide sequence ID" value="NZ_JAMLJM010000010.1"/>
</dbReference>
<accession>A0ABT0TQZ1</accession>
<gene>
    <name evidence="2" type="ORF">NAT50_11155</name>
</gene>
<dbReference type="EMBL" id="JAMLJM010000010">
    <property type="protein sequence ID" value="MCL9809914.1"/>
    <property type="molecule type" value="Genomic_DNA"/>
</dbReference>
<evidence type="ECO:0000256" key="1">
    <source>
        <dbReference type="SAM" id="Phobius"/>
    </source>
</evidence>
<keyword evidence="1" id="KW-0472">Membrane</keyword>
<dbReference type="Pfam" id="PF09527">
    <property type="entry name" value="ATPase_gene1"/>
    <property type="match status" value="1"/>
</dbReference>
<feature type="transmembrane region" description="Helical" evidence="1">
    <location>
        <begin position="14"/>
        <end position="35"/>
    </location>
</feature>
<proteinExistence type="predicted"/>
<reference evidence="2 3" key="1">
    <citation type="submission" date="2022-05" db="EMBL/GenBank/DDBJ databases">
        <title>Flavobacterium sp., isolated from activated sludge.</title>
        <authorList>
            <person name="Ran Q."/>
        </authorList>
    </citation>
    <scope>NUCLEOTIDE SEQUENCE [LARGE SCALE GENOMIC DNA]</scope>
    <source>
        <strain evidence="2 3">HXWNR70</strain>
    </source>
</reference>
<name>A0ABT0TQZ1_9FLAO</name>
<comment type="caution">
    <text evidence="2">The sequence shown here is derived from an EMBL/GenBank/DDBJ whole genome shotgun (WGS) entry which is preliminary data.</text>
</comment>
<organism evidence="2 3">
    <name type="scientific">Flavobacterium luminosum</name>
    <dbReference type="NCBI Taxonomy" id="2949086"/>
    <lineage>
        <taxon>Bacteria</taxon>
        <taxon>Pseudomonadati</taxon>
        <taxon>Bacteroidota</taxon>
        <taxon>Flavobacteriia</taxon>
        <taxon>Flavobacteriales</taxon>
        <taxon>Flavobacteriaceae</taxon>
        <taxon>Flavobacterium</taxon>
    </lineage>
</organism>
<evidence type="ECO:0000313" key="3">
    <source>
        <dbReference type="Proteomes" id="UP001317191"/>
    </source>
</evidence>
<sequence length="75" mass="8710">MENKKPDRRGINKWMSLINIPFQMGLIIFVFFKLGEWLDVNHPSSTIYYSQLLTLLGVVVALYQVIKQVNKIGNK</sequence>
<keyword evidence="1" id="KW-0812">Transmembrane</keyword>
<keyword evidence="3" id="KW-1185">Reference proteome</keyword>